<evidence type="ECO:0000313" key="8">
    <source>
        <dbReference type="EMBL" id="VDO56932.1"/>
    </source>
</evidence>
<evidence type="ECO:0000313" key="9">
    <source>
        <dbReference type="Proteomes" id="UP000280834"/>
    </source>
</evidence>
<dbReference type="AlphaFoldDB" id="A0A0R3RDC6"/>
<keyword evidence="9" id="KW-1185">Reference proteome</keyword>
<evidence type="ECO:0000256" key="3">
    <source>
        <dbReference type="ARBA" id="ARBA00022737"/>
    </source>
</evidence>
<reference evidence="10" key="1">
    <citation type="submission" date="2017-02" db="UniProtKB">
        <authorList>
            <consortium name="WormBaseParasite"/>
        </authorList>
    </citation>
    <scope>IDENTIFICATION</scope>
</reference>
<dbReference type="Gene3D" id="2.10.25.10">
    <property type="entry name" value="Laminin"/>
    <property type="match status" value="2"/>
</dbReference>
<keyword evidence="4 6" id="KW-1015">Disulfide bond</keyword>
<evidence type="ECO:0000259" key="7">
    <source>
        <dbReference type="PROSITE" id="PS50026"/>
    </source>
</evidence>
<keyword evidence="2" id="KW-0732">Signal</keyword>
<evidence type="ECO:0000256" key="1">
    <source>
        <dbReference type="ARBA" id="ARBA00022536"/>
    </source>
</evidence>
<feature type="disulfide bond" evidence="6">
    <location>
        <begin position="11"/>
        <end position="20"/>
    </location>
</feature>
<dbReference type="GO" id="GO:0005509">
    <property type="term" value="F:calcium ion binding"/>
    <property type="evidence" value="ECO:0007669"/>
    <property type="project" value="InterPro"/>
</dbReference>
<dbReference type="Pfam" id="PF12661">
    <property type="entry name" value="hEGF"/>
    <property type="match status" value="2"/>
</dbReference>
<dbReference type="PANTHER" id="PTHR12916">
    <property type="entry name" value="CYTOCHROME C OXIDASE POLYPEPTIDE VIC-2"/>
    <property type="match status" value="1"/>
</dbReference>
<dbReference type="GO" id="GO:0007219">
    <property type="term" value="P:Notch signaling pathway"/>
    <property type="evidence" value="ECO:0007669"/>
    <property type="project" value="TreeGrafter"/>
</dbReference>
<proteinExistence type="predicted"/>
<dbReference type="PROSITE" id="PS00022">
    <property type="entry name" value="EGF_1"/>
    <property type="match status" value="2"/>
</dbReference>
<dbReference type="Proteomes" id="UP000280834">
    <property type="component" value="Unassembled WGS sequence"/>
</dbReference>
<dbReference type="InterPro" id="IPR001881">
    <property type="entry name" value="EGF-like_Ca-bd_dom"/>
</dbReference>
<sequence length="72" mass="7853">MDELNGYHCECLAGFTGRQCATNINECESSPCENGASCIDHINGFECVCRRGFSGTFCQTNDDDCQPGYNKA</sequence>
<organism evidence="10">
    <name type="scientific">Brugia timori</name>
    <dbReference type="NCBI Taxonomy" id="42155"/>
    <lineage>
        <taxon>Eukaryota</taxon>
        <taxon>Metazoa</taxon>
        <taxon>Ecdysozoa</taxon>
        <taxon>Nematoda</taxon>
        <taxon>Chromadorea</taxon>
        <taxon>Rhabditida</taxon>
        <taxon>Spirurina</taxon>
        <taxon>Spiruromorpha</taxon>
        <taxon>Filarioidea</taxon>
        <taxon>Onchocercidae</taxon>
        <taxon>Brugia</taxon>
    </lineage>
</organism>
<dbReference type="InterPro" id="IPR000742">
    <property type="entry name" value="EGF"/>
</dbReference>
<evidence type="ECO:0000256" key="6">
    <source>
        <dbReference type="PROSITE-ProRule" id="PRU00076"/>
    </source>
</evidence>
<dbReference type="PROSITE" id="PS50026">
    <property type="entry name" value="EGF_3"/>
    <property type="match status" value="2"/>
</dbReference>
<dbReference type="InterPro" id="IPR000152">
    <property type="entry name" value="EGF-type_Asp/Asn_hydroxyl_site"/>
</dbReference>
<accession>A0A0R3RDC6</accession>
<keyword evidence="5" id="KW-0325">Glycoprotein</keyword>
<feature type="domain" description="EGF-like" evidence="7">
    <location>
        <begin position="1"/>
        <end position="21"/>
    </location>
</feature>
<dbReference type="SUPFAM" id="SSF57196">
    <property type="entry name" value="EGF/Laminin"/>
    <property type="match status" value="2"/>
</dbReference>
<dbReference type="PANTHER" id="PTHR12916:SF9">
    <property type="entry name" value="NEUROGENIC LOCUS NOTCH HOMOLOG PROTEIN 1-RELATED"/>
    <property type="match status" value="1"/>
</dbReference>
<evidence type="ECO:0000256" key="5">
    <source>
        <dbReference type="ARBA" id="ARBA00023180"/>
    </source>
</evidence>
<evidence type="ECO:0000313" key="10">
    <source>
        <dbReference type="WBParaSite" id="BTMF_0001804901-mRNA-1"/>
    </source>
</evidence>
<keyword evidence="3" id="KW-0677">Repeat</keyword>
<dbReference type="InterPro" id="IPR018097">
    <property type="entry name" value="EGF_Ca-bd_CS"/>
</dbReference>
<protein>
    <submittedName>
        <fullName evidence="10">EGF-like domain-containing protein</fullName>
    </submittedName>
</protein>
<feature type="disulfide bond" evidence="6">
    <location>
        <begin position="49"/>
        <end position="58"/>
    </location>
</feature>
<dbReference type="PROSITE" id="PS00010">
    <property type="entry name" value="ASX_HYDROXYL"/>
    <property type="match status" value="1"/>
</dbReference>
<name>A0A0R3RDC6_9BILA</name>
<dbReference type="SMART" id="SM00179">
    <property type="entry name" value="EGF_CA"/>
    <property type="match status" value="1"/>
</dbReference>
<dbReference type="PROSITE" id="PS01187">
    <property type="entry name" value="EGF_CA"/>
    <property type="match status" value="1"/>
</dbReference>
<dbReference type="GO" id="GO:0005112">
    <property type="term" value="F:Notch binding"/>
    <property type="evidence" value="ECO:0007669"/>
    <property type="project" value="TreeGrafter"/>
</dbReference>
<dbReference type="PROSITE" id="PS01186">
    <property type="entry name" value="EGF_2"/>
    <property type="match status" value="2"/>
</dbReference>
<dbReference type="InterPro" id="IPR013032">
    <property type="entry name" value="EGF-like_CS"/>
</dbReference>
<dbReference type="STRING" id="42155.A0A0R3RDC6"/>
<dbReference type="CDD" id="cd00054">
    <property type="entry name" value="EGF_CA"/>
    <property type="match status" value="1"/>
</dbReference>
<dbReference type="WBParaSite" id="BTMF_0001804901-mRNA-1">
    <property type="protein sequence ID" value="BTMF_0001804901-mRNA-1"/>
    <property type="gene ID" value="BTMF_0001804901"/>
</dbReference>
<dbReference type="SMART" id="SM00181">
    <property type="entry name" value="EGF"/>
    <property type="match status" value="1"/>
</dbReference>
<reference evidence="8 9" key="2">
    <citation type="submission" date="2018-11" db="EMBL/GenBank/DDBJ databases">
        <authorList>
            <consortium name="Pathogen Informatics"/>
        </authorList>
    </citation>
    <scope>NUCLEOTIDE SEQUENCE [LARGE SCALE GENOMIC DNA]</scope>
</reference>
<evidence type="ECO:0000256" key="4">
    <source>
        <dbReference type="ARBA" id="ARBA00023157"/>
    </source>
</evidence>
<keyword evidence="1 6" id="KW-0245">EGF-like domain</keyword>
<comment type="caution">
    <text evidence="6">Lacks conserved residue(s) required for the propagation of feature annotation.</text>
</comment>
<evidence type="ECO:0000256" key="2">
    <source>
        <dbReference type="ARBA" id="ARBA00022729"/>
    </source>
</evidence>
<gene>
    <name evidence="8" type="ORF">BTMF_LOCUS16013</name>
</gene>
<dbReference type="FunFam" id="2.10.25.10:FF:000472">
    <property type="entry name" value="Uncharacterized protein, isoform A"/>
    <property type="match status" value="1"/>
</dbReference>
<dbReference type="EMBL" id="UZAG01023511">
    <property type="protein sequence ID" value="VDO56932.1"/>
    <property type="molecule type" value="Genomic_DNA"/>
</dbReference>
<feature type="domain" description="EGF-like" evidence="7">
    <location>
        <begin position="23"/>
        <end position="59"/>
    </location>
</feature>
<dbReference type="PRINTS" id="PR00010">
    <property type="entry name" value="EGFBLOOD"/>
</dbReference>